<accession>A0A151Z531</accession>
<evidence type="ECO:0000313" key="3">
    <source>
        <dbReference type="Proteomes" id="UP000076078"/>
    </source>
</evidence>
<reference evidence="2 3" key="1">
    <citation type="submission" date="2015-12" db="EMBL/GenBank/DDBJ databases">
        <title>Dictyostelia acquired genes for synthesis and detection of signals that induce cell-type specialization by lateral gene transfer from prokaryotes.</title>
        <authorList>
            <person name="Gloeckner G."/>
            <person name="Schaap P."/>
        </authorList>
    </citation>
    <scope>NUCLEOTIDE SEQUENCE [LARGE SCALE GENOMIC DNA]</scope>
    <source>
        <strain evidence="2 3">TK</strain>
    </source>
</reference>
<dbReference type="InParanoid" id="A0A151Z531"/>
<evidence type="ECO:0000313" key="2">
    <source>
        <dbReference type="EMBL" id="KYQ89083.1"/>
    </source>
</evidence>
<comment type="caution">
    <text evidence="2">The sequence shown here is derived from an EMBL/GenBank/DDBJ whole genome shotgun (WGS) entry which is preliminary data.</text>
</comment>
<keyword evidence="3" id="KW-1185">Reference proteome</keyword>
<dbReference type="Proteomes" id="UP000076078">
    <property type="component" value="Unassembled WGS sequence"/>
</dbReference>
<protein>
    <submittedName>
        <fullName evidence="2">Nipped-B protein</fullName>
    </submittedName>
</protein>
<organism evidence="2 3">
    <name type="scientific">Tieghemostelium lacteum</name>
    <name type="common">Slime mold</name>
    <name type="synonym">Dictyostelium lacteum</name>
    <dbReference type="NCBI Taxonomy" id="361077"/>
    <lineage>
        <taxon>Eukaryota</taxon>
        <taxon>Amoebozoa</taxon>
        <taxon>Evosea</taxon>
        <taxon>Eumycetozoa</taxon>
        <taxon>Dictyostelia</taxon>
        <taxon>Dictyosteliales</taxon>
        <taxon>Raperosteliaceae</taxon>
        <taxon>Tieghemostelium</taxon>
    </lineage>
</organism>
<feature type="compositionally biased region" description="Acidic residues" evidence="1">
    <location>
        <begin position="289"/>
        <end position="307"/>
    </location>
</feature>
<evidence type="ECO:0000256" key="1">
    <source>
        <dbReference type="SAM" id="MobiDB-lite"/>
    </source>
</evidence>
<sequence length="344" mass="39471">MDSTITCNLCNKSIESILFLYHVFSCVCDFSDKHRVPRLCTCIECNGRTYHPNNSTKEFKKIPQPSNPSYSQTFSNINIFNQNNITRAHTNPSTLGSNGINNINSQLHFSNTNIDELRSSFRDDLVTITNKLAGKMCVICGTKKTGTSRIPMVHVGSHHKLLICKKADLTSTKSNQLINYIDLCLKKTFDNYSFKDRMMNGYVNEDIVDDTSVGERVCDGYLNLLGVEPPGCSDQITNFKEGIWIAENKDKFKFFCRSSHLFRYLFQWYSSGRRAEKPTRKRSQSVLNEEGDEEVEDDEQQDEEEEEERPKKKGILGLLPPLLLLFVLHPKLEEKLLQNKSSYY</sequence>
<dbReference type="EMBL" id="LODT01000042">
    <property type="protein sequence ID" value="KYQ89083.1"/>
    <property type="molecule type" value="Genomic_DNA"/>
</dbReference>
<dbReference type="AlphaFoldDB" id="A0A151Z531"/>
<name>A0A151Z531_TIELA</name>
<proteinExistence type="predicted"/>
<feature type="region of interest" description="Disordered" evidence="1">
    <location>
        <begin position="279"/>
        <end position="313"/>
    </location>
</feature>
<dbReference type="OMA" id="NENCTVP"/>
<gene>
    <name evidence="2" type="ORF">DLAC_10312</name>
</gene>